<dbReference type="GO" id="GO:0042407">
    <property type="term" value="P:cristae formation"/>
    <property type="evidence" value="ECO:0007669"/>
    <property type="project" value="InterPro"/>
</dbReference>
<dbReference type="AlphaFoldDB" id="A0A4S2L5E0"/>
<dbReference type="CDD" id="cd08705">
    <property type="entry name" value="RGS_R7-like"/>
    <property type="match status" value="1"/>
</dbReference>
<comment type="subcellular location">
    <subcellularLocation>
        <location evidence="2">Mitochondrion inner membrane</location>
    </subcellularLocation>
</comment>
<dbReference type="InterPro" id="IPR040759">
    <property type="entry name" value="RGS_DHEX"/>
</dbReference>
<dbReference type="PANTHER" id="PTHR45746:SF6">
    <property type="entry name" value="LP21163P"/>
    <property type="match status" value="1"/>
</dbReference>
<dbReference type="InterPro" id="IPR016137">
    <property type="entry name" value="RGS"/>
</dbReference>
<dbReference type="STRING" id="300112.A0A4S2L5E0"/>
<evidence type="ECO:0000313" key="7">
    <source>
        <dbReference type="Proteomes" id="UP000310200"/>
    </source>
</evidence>
<dbReference type="PANTHER" id="PTHR45746">
    <property type="entry name" value="LP21163P"/>
    <property type="match status" value="1"/>
</dbReference>
<dbReference type="Pfam" id="PF18148">
    <property type="entry name" value="RGS_DHEX"/>
    <property type="match status" value="1"/>
</dbReference>
<dbReference type="Gene3D" id="1.10.167.10">
    <property type="entry name" value="Regulator of G-protein Signalling 4, domain 2"/>
    <property type="match status" value="1"/>
</dbReference>
<dbReference type="GO" id="GO:0005096">
    <property type="term" value="F:GTPase activator activity"/>
    <property type="evidence" value="ECO:0007669"/>
    <property type="project" value="TreeGrafter"/>
</dbReference>
<dbReference type="InterPro" id="IPR036388">
    <property type="entry name" value="WH-like_DNA-bd_sf"/>
</dbReference>
<dbReference type="FunFam" id="1.10.10.10:FF:000162">
    <property type="entry name" value="Regulator of G-protein signaling 6"/>
    <property type="match status" value="1"/>
</dbReference>
<dbReference type="GO" id="GO:0008277">
    <property type="term" value="P:regulation of G protein-coupled receptor signaling pathway"/>
    <property type="evidence" value="ECO:0007669"/>
    <property type="project" value="InterPro"/>
</dbReference>
<dbReference type="Gene3D" id="4.10.260.10">
    <property type="entry name" value="Transducin (heterotrimeric G protein), gamma chain"/>
    <property type="match status" value="1"/>
</dbReference>
<dbReference type="InterPro" id="IPR047017">
    <property type="entry name" value="RGS6/7/9/11_DHEX_sf"/>
</dbReference>
<evidence type="ECO:0000256" key="2">
    <source>
        <dbReference type="RuleBase" id="RU363021"/>
    </source>
</evidence>
<dbReference type="InterPro" id="IPR015898">
    <property type="entry name" value="G-protein_gamma-like_dom"/>
</dbReference>
<dbReference type="SMART" id="SM01224">
    <property type="entry name" value="G_gamma"/>
    <property type="match status" value="1"/>
</dbReference>
<comment type="function">
    <text evidence="2">Component of the MICOS complex, a large protein complex of the mitochondrial inner membrane that plays crucial roles in the maintenance of crista junctions, inner membrane architecture, and formation of contact sites to the outer membrane.</text>
</comment>
<dbReference type="GO" id="GO:0043005">
    <property type="term" value="C:neuron projection"/>
    <property type="evidence" value="ECO:0007669"/>
    <property type="project" value="TreeGrafter"/>
</dbReference>
<accession>A0A4S2L5E0</accession>
<dbReference type="Proteomes" id="UP000310200">
    <property type="component" value="Unassembled WGS sequence"/>
</dbReference>
<name>A0A4S2L5E0_9HYME</name>
<evidence type="ECO:0000256" key="3">
    <source>
        <dbReference type="SAM" id="MobiDB-lite"/>
    </source>
</evidence>
<dbReference type="GO" id="GO:0009968">
    <property type="term" value="P:negative regulation of signal transduction"/>
    <property type="evidence" value="ECO:0007669"/>
    <property type="project" value="UniProtKB-KW"/>
</dbReference>
<organism evidence="6 7">
    <name type="scientific">Temnothorax longispinosus</name>
    <dbReference type="NCBI Taxonomy" id="300112"/>
    <lineage>
        <taxon>Eukaryota</taxon>
        <taxon>Metazoa</taxon>
        <taxon>Ecdysozoa</taxon>
        <taxon>Arthropoda</taxon>
        <taxon>Hexapoda</taxon>
        <taxon>Insecta</taxon>
        <taxon>Pterygota</taxon>
        <taxon>Neoptera</taxon>
        <taxon>Endopterygota</taxon>
        <taxon>Hymenoptera</taxon>
        <taxon>Apocrita</taxon>
        <taxon>Aculeata</taxon>
        <taxon>Formicoidea</taxon>
        <taxon>Formicidae</taxon>
        <taxon>Myrmicinae</taxon>
        <taxon>Temnothorax</taxon>
    </lineage>
</organism>
<dbReference type="InterPro" id="IPR034483">
    <property type="entry name" value="RGS_Egl-10"/>
</dbReference>
<dbReference type="PRINTS" id="PR01301">
    <property type="entry name" value="RGSPROTEIN"/>
</dbReference>
<dbReference type="PROSITE" id="PS50186">
    <property type="entry name" value="DEP"/>
    <property type="match status" value="1"/>
</dbReference>
<dbReference type="Pfam" id="PF09769">
    <property type="entry name" value="ApoO"/>
    <property type="match status" value="1"/>
</dbReference>
<dbReference type="Pfam" id="PF00631">
    <property type="entry name" value="G-gamma"/>
    <property type="match status" value="1"/>
</dbReference>
<dbReference type="CDD" id="cd04450">
    <property type="entry name" value="DEP_RGS7-like"/>
    <property type="match status" value="1"/>
</dbReference>
<feature type="compositionally biased region" description="Polar residues" evidence="3">
    <location>
        <begin position="381"/>
        <end position="394"/>
    </location>
</feature>
<feature type="compositionally biased region" description="Basic and acidic residues" evidence="3">
    <location>
        <begin position="360"/>
        <end position="379"/>
    </location>
</feature>
<dbReference type="InterPro" id="IPR036390">
    <property type="entry name" value="WH_DNA-bd_sf"/>
</dbReference>
<dbReference type="Pfam" id="PF00615">
    <property type="entry name" value="RGS"/>
    <property type="match status" value="1"/>
</dbReference>
<keyword evidence="2" id="KW-0812">Transmembrane</keyword>
<keyword evidence="7" id="KW-1185">Reference proteome</keyword>
<feature type="domain" description="DEP" evidence="5">
    <location>
        <begin position="419"/>
        <end position="493"/>
    </location>
</feature>
<dbReference type="InterPro" id="IPR036284">
    <property type="entry name" value="GGL_sf"/>
</dbReference>
<evidence type="ECO:0000259" key="5">
    <source>
        <dbReference type="PROSITE" id="PS50186"/>
    </source>
</evidence>
<dbReference type="InterPro" id="IPR047016">
    <property type="entry name" value="RGS6/7/9/11"/>
</dbReference>
<keyword evidence="2" id="KW-0472">Membrane</keyword>
<evidence type="ECO:0000256" key="1">
    <source>
        <dbReference type="ARBA" id="ARBA00022700"/>
    </source>
</evidence>
<evidence type="ECO:0000259" key="4">
    <source>
        <dbReference type="PROSITE" id="PS50132"/>
    </source>
</evidence>
<dbReference type="FunFam" id="1.10.1240.60:FF:000001">
    <property type="entry name" value="Regulator of G-protein signaling 6"/>
    <property type="match status" value="1"/>
</dbReference>
<keyword evidence="2" id="KW-0496">Mitochondrion</keyword>
<protein>
    <recommendedName>
        <fullName evidence="2">MICOS complex subunit</fullName>
    </recommendedName>
</protein>
<gene>
    <name evidence="6" type="ORF">DBV15_09214</name>
</gene>
<dbReference type="GO" id="GO:0007186">
    <property type="term" value="P:G protein-coupled receptor signaling pathway"/>
    <property type="evidence" value="ECO:0007669"/>
    <property type="project" value="InterPro"/>
</dbReference>
<dbReference type="InterPro" id="IPR019166">
    <property type="entry name" value="MIC26/MIC27"/>
</dbReference>
<dbReference type="EMBL" id="QBLH01000078">
    <property type="protein sequence ID" value="TGZ57993.1"/>
    <property type="molecule type" value="Genomic_DNA"/>
</dbReference>
<dbReference type="SMART" id="SM00315">
    <property type="entry name" value="RGS"/>
    <property type="match status" value="1"/>
</dbReference>
<keyword evidence="2" id="KW-0999">Mitochondrion inner membrane</keyword>
<dbReference type="SUPFAM" id="SSF48670">
    <property type="entry name" value="Transducin (heterotrimeric G protein), gamma chain"/>
    <property type="match status" value="1"/>
</dbReference>
<dbReference type="SUPFAM" id="SSF48097">
    <property type="entry name" value="Regulator of G-protein signaling, RGS"/>
    <property type="match status" value="1"/>
</dbReference>
<keyword evidence="1" id="KW-0734">Signal transduction inhibitor</keyword>
<reference evidence="6 7" key="1">
    <citation type="journal article" date="2019" name="Philos. Trans. R. Soc. Lond., B, Biol. Sci.">
        <title>Ant behaviour and brain gene expression of defending hosts depend on the ecological success of the intruding social parasite.</title>
        <authorList>
            <person name="Kaur R."/>
            <person name="Stoldt M."/>
            <person name="Jongepier E."/>
            <person name="Feldmeyer B."/>
            <person name="Menzel F."/>
            <person name="Bornberg-Bauer E."/>
            <person name="Foitzik S."/>
        </authorList>
    </citation>
    <scope>NUCLEOTIDE SEQUENCE [LARGE SCALE GENOMIC DNA]</scope>
    <source>
        <tissue evidence="6">Whole body</tissue>
    </source>
</reference>
<dbReference type="Gene3D" id="1.10.1240.60">
    <property type="match status" value="1"/>
</dbReference>
<dbReference type="Pfam" id="PF00610">
    <property type="entry name" value="DEP"/>
    <property type="match status" value="1"/>
</dbReference>
<dbReference type="SUPFAM" id="SSF46785">
    <property type="entry name" value="Winged helix' DNA-binding domain"/>
    <property type="match status" value="1"/>
</dbReference>
<keyword evidence="2" id="KW-1133">Transmembrane helix</keyword>
<feature type="region of interest" description="Disordered" evidence="3">
    <location>
        <begin position="342"/>
        <end position="395"/>
    </location>
</feature>
<dbReference type="InterPro" id="IPR036305">
    <property type="entry name" value="RGS_sf"/>
</dbReference>
<dbReference type="GO" id="GO:0035556">
    <property type="term" value="P:intracellular signal transduction"/>
    <property type="evidence" value="ECO:0007669"/>
    <property type="project" value="InterPro"/>
</dbReference>
<dbReference type="SMART" id="SM00049">
    <property type="entry name" value="DEP"/>
    <property type="match status" value="1"/>
</dbReference>
<comment type="caution">
    <text evidence="6">The sequence shown here is derived from an EMBL/GenBank/DDBJ whole genome shotgun (WGS) entry which is preliminary data.</text>
</comment>
<evidence type="ECO:0000313" key="6">
    <source>
        <dbReference type="EMBL" id="TGZ57993.1"/>
    </source>
</evidence>
<dbReference type="CDD" id="cd00068">
    <property type="entry name" value="GGL"/>
    <property type="match status" value="1"/>
</dbReference>
<dbReference type="GO" id="GO:0061617">
    <property type="term" value="C:MICOS complex"/>
    <property type="evidence" value="ECO:0007669"/>
    <property type="project" value="UniProtKB-UniRule"/>
</dbReference>
<dbReference type="PROSITE" id="PS50132">
    <property type="entry name" value="RGS"/>
    <property type="match status" value="1"/>
</dbReference>
<dbReference type="SMART" id="SM00224">
    <property type="entry name" value="GGL"/>
    <property type="match status" value="1"/>
</dbReference>
<sequence length="889" mass="100718">MLEPVHRCDEYQPGSLVELGRTGIKGHTYSYDNKADISFFKKILMPCGLCAVPAVKPANPSEDGMSYSNDPGVKKLIRPSELPIYTFEDDYAKQIPCTECSPSVLEQNVSKIRKSIQAVASEYQHYTGVASDTIDIALLDYLREESNVMPRMGAIAIGGIAGLVLGLRGRKFKRIVYSSAGALSIAAICYPKKAEEGFDMAKHYVNVGYNFIYGVKPGDNRQLQITIPEMPKMPTSFSEFADLTIVTGSAVATAVGSFAQNTYASLSDVCTLSTRHYDSARGAQPRLVLSTGYSRLAAQLYGISILTLAQDQNGTRNLRTCSLGMRIVNLIVDMVTMNSEKSACRRKPIEKSSSSSSSKKAPEHVEDVDKGNEDDRANDSPDLSPNTPTHNVTASCAEDTPNYLVYKKMESIVEKMLDEFTGVPVKTVKTFMTKTPSVFTGADLIAWMMKSMDIDDQEALHVAHLMASHGYFFPIDDHCLTVKNDNTFYRFQTPYFWPSNCWEPENTDYAVYLCKRTMQNKTRLELADYEAENLARLQKMFSRKWEFIFMQAEAQSKVDKKRDKLERKVLDSQERAFWDVHRPMPGCVNTTELDIKKACRSNKSVVQPSKHLQLGVAGGKISPSAETSATTSIEFLQKEIETLKDRLHKPVIKVSKVAEALIGYFEQYMEYDPFFTLPELTNPWITDSPEMWEQEKLAKEIPMRRVKRWAFSLQELLQDPVGREQFIRFLDKEFSGENLKFWETVQELKTLPQKDVQMKVEEIWREFLDTDASCPINVDSRSYEVTKKSLENPDRWCFDVAAAHVYHLMKSDSYSRYLRSEMYKDFLNGSKKKNAHLNRFVDCLRESYIASISFLLFLLMSGTTAQSAVPKIRMIPKAKKIGLYDSTFS</sequence>
<dbReference type="InterPro" id="IPR044926">
    <property type="entry name" value="RGS_subdomain_2"/>
</dbReference>
<feature type="transmembrane region" description="Helical" evidence="2">
    <location>
        <begin position="848"/>
        <end position="869"/>
    </location>
</feature>
<comment type="subunit">
    <text evidence="2">Component of the mitochondrial contact site and cristae organizing system (MICOS) complex.</text>
</comment>
<proteinExistence type="predicted"/>
<dbReference type="InterPro" id="IPR000591">
    <property type="entry name" value="DEP_dom"/>
</dbReference>
<dbReference type="Gene3D" id="1.10.10.10">
    <property type="entry name" value="Winged helix-like DNA-binding domain superfamily/Winged helix DNA-binding domain"/>
    <property type="match status" value="1"/>
</dbReference>
<feature type="domain" description="RGS" evidence="4">
    <location>
        <begin position="712"/>
        <end position="827"/>
    </location>
</feature>